<dbReference type="EMBL" id="AP026978">
    <property type="protein sequence ID" value="BDT99554.1"/>
    <property type="molecule type" value="Genomic_DNA"/>
</dbReference>
<keyword evidence="2" id="KW-1185">Reference proteome</keyword>
<protein>
    <submittedName>
        <fullName evidence="1">Uncharacterized protein</fullName>
    </submittedName>
</protein>
<evidence type="ECO:0000313" key="1">
    <source>
        <dbReference type="EMBL" id="BDT99554.1"/>
    </source>
</evidence>
<dbReference type="Proteomes" id="UP001317870">
    <property type="component" value="Chromosome"/>
</dbReference>
<name>A0ABM8CX43_9NOCA</name>
<gene>
    <name evidence="1" type="ORF">IFM12276_25830</name>
</gene>
<accession>A0ABM8CX43</accession>
<organism evidence="1 2">
    <name type="scientific">Nocardia sputorum</name>
    <dbReference type="NCBI Taxonomy" id="2984338"/>
    <lineage>
        <taxon>Bacteria</taxon>
        <taxon>Bacillati</taxon>
        <taxon>Actinomycetota</taxon>
        <taxon>Actinomycetes</taxon>
        <taxon>Mycobacteriales</taxon>
        <taxon>Nocardiaceae</taxon>
        <taxon>Nocardia</taxon>
    </lineage>
</organism>
<proteinExistence type="predicted"/>
<reference evidence="1 2" key="1">
    <citation type="submission" date="2022-11" db="EMBL/GenBank/DDBJ databases">
        <title>Genome Sequencing of Nocardia sp. ON39_IFM12276 and assembly.</title>
        <authorList>
            <person name="Shimojima M."/>
            <person name="Toyokawa M."/>
            <person name="Uesaka K."/>
        </authorList>
    </citation>
    <scope>NUCLEOTIDE SEQUENCE [LARGE SCALE GENOMIC DNA]</scope>
    <source>
        <strain evidence="1 2">IFM 12276</strain>
    </source>
</reference>
<sequence>MSPHAATFVAHALSLSALHGPGPWPRDGYPLPDERPHEAGEIALPSVVYDGVSTHHFGSDTHPVAELTDRILADLDDPARLLEHFAGLRAVHVADDLVTELSSRSYPLEKLHRAARFVTENATRREVAKLGIVLLGTCGDERDRELLQLLGSLEEFALFAVVALMKTQPDRHRAVFELAQRLDGWGRIHAVERLKGCVDPDIKAWLLRGGFRNGVMNEYLAWIAATTGGLYEALLDDDIDDALLDGAADILRALALGGPAEDMSDYDDAVPALHRFAELLARAEPTLGRLDAALTLARLTSDTAFEWPDGEPDRLRARYASLTAQQRWRDLVTRELATHAVPAGSETPGERRSHAFEVALSCAGRLGMSALPDAFARLRSDPHNAYVWQWAMHHAGRTAVEQVVALAEELLPLDDLATGPTEALGLGPGYEADRAFEVIVWNLREHPGAGRTLLPVALGNRVVRCRRGALVVLGAWPPETRPARAREWVAAAAEREIDPELRRDMLAFLET</sequence>
<dbReference type="RefSeq" id="WP_281879709.1">
    <property type="nucleotide sequence ID" value="NZ_AP026978.1"/>
</dbReference>
<evidence type="ECO:0000313" key="2">
    <source>
        <dbReference type="Proteomes" id="UP001317870"/>
    </source>
</evidence>